<dbReference type="Proteomes" id="UP000008065">
    <property type="component" value="Unassembled WGS sequence"/>
</dbReference>
<feature type="compositionally biased region" description="Low complexity" evidence="1">
    <location>
        <begin position="245"/>
        <end position="257"/>
    </location>
</feature>
<feature type="region of interest" description="Disordered" evidence="1">
    <location>
        <begin position="19"/>
        <end position="79"/>
    </location>
</feature>
<gene>
    <name evidence="2" type="ORF">NEUTE1DRAFT_141955</name>
</gene>
<dbReference type="EMBL" id="GL891382">
    <property type="protein sequence ID" value="EGO52048.1"/>
    <property type="molecule type" value="Genomic_DNA"/>
</dbReference>
<evidence type="ECO:0000313" key="3">
    <source>
        <dbReference type="Proteomes" id="UP000008065"/>
    </source>
</evidence>
<protein>
    <submittedName>
        <fullName evidence="2">Uncharacterized protein</fullName>
    </submittedName>
</protein>
<evidence type="ECO:0000256" key="1">
    <source>
        <dbReference type="SAM" id="MobiDB-lite"/>
    </source>
</evidence>
<dbReference type="AlphaFoldDB" id="F8MZR1"/>
<sequence>MCIEANQKSIPIWPASALAASLPPPDLKPRLPRLQDPMPPFSVSAFAPQSQGPPKETQTKPLAQQQRQQQQRQQGSEQQETDFLTLLTLLEKALRHTHYAVCGRAALYVWGYRHPSSDAPPEQVSILCPEGDAPIILSWAKAQGWTSNVVSSVKGCCSFEVPIPERDGKYGGKVRTVVVKTTERMGGLGGTMGAGMPMTVVKGTWAEAEKKVLKTQAAVVSLPALLEMLMEGFVTAVTHTHTHTHQQQGQQQQQQHTHQVEESATAILWVLSRLVERGERLFQDQVPEEFLTPFLTGWPESHALLQKLGVSPTFEALDRDGDRDDELHQRPGLPLDTVTLAALEEGLQAPAPPVLLPVRKASPAFSCASASSEDTIALIEDEIVSWQFLSLEQQSVETGSSLGSGVDSSAAELSGIWTPAGSCPTVASSVSSIPTLSFSAYSACSSNESGTRSSRRRSIKRVCVPPPWKSGWNESFVGQREYPEWI</sequence>
<dbReference type="HOGENOM" id="CLU_513051_0_0_1"/>
<dbReference type="OrthoDB" id="4586871at2759"/>
<dbReference type="RefSeq" id="XP_009855695.1">
    <property type="nucleotide sequence ID" value="XM_009857393.1"/>
</dbReference>
<keyword evidence="3" id="KW-1185">Reference proteome</keyword>
<feature type="region of interest" description="Disordered" evidence="1">
    <location>
        <begin position="240"/>
        <end position="259"/>
    </location>
</feature>
<dbReference type="GeneID" id="20826262"/>
<dbReference type="KEGG" id="nte:NEUTE1DRAFT141955"/>
<proteinExistence type="predicted"/>
<accession>F8MZR1</accession>
<feature type="compositionally biased region" description="Low complexity" evidence="1">
    <location>
        <begin position="64"/>
        <end position="79"/>
    </location>
</feature>
<name>F8MZR1_NEUT8</name>
<reference evidence="3" key="1">
    <citation type="journal article" date="2011" name="Genetics">
        <title>Massive changes in genome architecture accompany the transition to self-fertility in the filamentous fungus Neurospora tetrasperma.</title>
        <authorList>
            <person name="Ellison C.E."/>
            <person name="Stajich J.E."/>
            <person name="Jacobson D.J."/>
            <person name="Natvig D.O."/>
            <person name="Lapidus A."/>
            <person name="Foster B."/>
            <person name="Aerts A."/>
            <person name="Riley R."/>
            <person name="Lindquist E.A."/>
            <person name="Grigoriev I.V."/>
            <person name="Taylor J.W."/>
        </authorList>
    </citation>
    <scope>NUCLEOTIDE SEQUENCE [LARGE SCALE GENOMIC DNA]</scope>
    <source>
        <strain evidence="3">FGSC 2508 / P0657</strain>
    </source>
</reference>
<organism evidence="2 3">
    <name type="scientific">Neurospora tetrasperma (strain FGSC 2508 / ATCC MYA-4615 / P0657)</name>
    <dbReference type="NCBI Taxonomy" id="510951"/>
    <lineage>
        <taxon>Eukaryota</taxon>
        <taxon>Fungi</taxon>
        <taxon>Dikarya</taxon>
        <taxon>Ascomycota</taxon>
        <taxon>Pezizomycotina</taxon>
        <taxon>Sordariomycetes</taxon>
        <taxon>Sordariomycetidae</taxon>
        <taxon>Sordariales</taxon>
        <taxon>Sordariaceae</taxon>
        <taxon>Neurospora</taxon>
    </lineage>
</organism>
<evidence type="ECO:0000313" key="2">
    <source>
        <dbReference type="EMBL" id="EGO52048.1"/>
    </source>
</evidence>
<dbReference type="VEuPathDB" id="FungiDB:NEUTE1DRAFT_141955"/>